<keyword evidence="3" id="KW-1185">Reference proteome</keyword>
<organism evidence="2 3">
    <name type="scientific">Gossypium raimondii</name>
    <name type="common">Peruvian cotton</name>
    <name type="synonym">Gossypium klotzschianum subsp. raimondii</name>
    <dbReference type="NCBI Taxonomy" id="29730"/>
    <lineage>
        <taxon>Eukaryota</taxon>
        <taxon>Viridiplantae</taxon>
        <taxon>Streptophyta</taxon>
        <taxon>Embryophyta</taxon>
        <taxon>Tracheophyta</taxon>
        <taxon>Spermatophyta</taxon>
        <taxon>Magnoliopsida</taxon>
        <taxon>eudicotyledons</taxon>
        <taxon>Gunneridae</taxon>
        <taxon>Pentapetalae</taxon>
        <taxon>rosids</taxon>
        <taxon>malvids</taxon>
        <taxon>Malvales</taxon>
        <taxon>Malvaceae</taxon>
        <taxon>Malvoideae</taxon>
        <taxon>Gossypium</taxon>
    </lineage>
</organism>
<dbReference type="AlphaFoldDB" id="A0A0D2SDD4"/>
<protein>
    <submittedName>
        <fullName evidence="2">Uncharacterized protein</fullName>
    </submittedName>
</protein>
<feature type="compositionally biased region" description="Basic and acidic residues" evidence="1">
    <location>
        <begin position="85"/>
        <end position="121"/>
    </location>
</feature>
<dbReference type="EMBL" id="CM001746">
    <property type="protein sequence ID" value="KJB39861.1"/>
    <property type="molecule type" value="Genomic_DNA"/>
</dbReference>
<name>A0A0D2SDD4_GOSRA</name>
<gene>
    <name evidence="2" type="ORF">B456_007G034100</name>
</gene>
<accession>A0A0D2SDD4</accession>
<evidence type="ECO:0000256" key="1">
    <source>
        <dbReference type="SAM" id="MobiDB-lite"/>
    </source>
</evidence>
<reference evidence="2 3" key="1">
    <citation type="journal article" date="2012" name="Nature">
        <title>Repeated polyploidization of Gossypium genomes and the evolution of spinnable cotton fibres.</title>
        <authorList>
            <person name="Paterson A.H."/>
            <person name="Wendel J.F."/>
            <person name="Gundlach H."/>
            <person name="Guo H."/>
            <person name="Jenkins J."/>
            <person name="Jin D."/>
            <person name="Llewellyn D."/>
            <person name="Showmaker K.C."/>
            <person name="Shu S."/>
            <person name="Udall J."/>
            <person name="Yoo M.J."/>
            <person name="Byers R."/>
            <person name="Chen W."/>
            <person name="Doron-Faigenboim A."/>
            <person name="Duke M.V."/>
            <person name="Gong L."/>
            <person name="Grimwood J."/>
            <person name="Grover C."/>
            <person name="Grupp K."/>
            <person name="Hu G."/>
            <person name="Lee T.H."/>
            <person name="Li J."/>
            <person name="Lin L."/>
            <person name="Liu T."/>
            <person name="Marler B.S."/>
            <person name="Page J.T."/>
            <person name="Roberts A.W."/>
            <person name="Romanel E."/>
            <person name="Sanders W.S."/>
            <person name="Szadkowski E."/>
            <person name="Tan X."/>
            <person name="Tang H."/>
            <person name="Xu C."/>
            <person name="Wang J."/>
            <person name="Wang Z."/>
            <person name="Zhang D."/>
            <person name="Zhang L."/>
            <person name="Ashrafi H."/>
            <person name="Bedon F."/>
            <person name="Bowers J.E."/>
            <person name="Brubaker C.L."/>
            <person name="Chee P.W."/>
            <person name="Das S."/>
            <person name="Gingle A.R."/>
            <person name="Haigler C.H."/>
            <person name="Harker D."/>
            <person name="Hoffmann L.V."/>
            <person name="Hovav R."/>
            <person name="Jones D.C."/>
            <person name="Lemke C."/>
            <person name="Mansoor S."/>
            <person name="ur Rahman M."/>
            <person name="Rainville L.N."/>
            <person name="Rambani A."/>
            <person name="Reddy U.K."/>
            <person name="Rong J.K."/>
            <person name="Saranga Y."/>
            <person name="Scheffler B.E."/>
            <person name="Scheffler J.A."/>
            <person name="Stelly D.M."/>
            <person name="Triplett B.A."/>
            <person name="Van Deynze A."/>
            <person name="Vaslin M.F."/>
            <person name="Waghmare V.N."/>
            <person name="Walford S.A."/>
            <person name="Wright R.J."/>
            <person name="Zaki E.A."/>
            <person name="Zhang T."/>
            <person name="Dennis E.S."/>
            <person name="Mayer K.F."/>
            <person name="Peterson D.G."/>
            <person name="Rokhsar D.S."/>
            <person name="Wang X."/>
            <person name="Schmutz J."/>
        </authorList>
    </citation>
    <scope>NUCLEOTIDE SEQUENCE [LARGE SCALE GENOMIC DNA]</scope>
</reference>
<sequence length="138" mass="15740">MIEERNERSLCEKSMKMVANIIRLSSFSIAKMSLGEPTTATTKSPVPTTGSDTFTDEPSRFSGSHKQTRSKPYSFMMEPAASDGNESRMVHEEKEHSDGRFAEYIRKVHEKNRRNSHEASKHSSYILPPPPTPLRRRK</sequence>
<dbReference type="eggNOG" id="ENOG502S928">
    <property type="taxonomic scope" value="Eukaryota"/>
</dbReference>
<evidence type="ECO:0000313" key="2">
    <source>
        <dbReference type="EMBL" id="KJB39861.1"/>
    </source>
</evidence>
<evidence type="ECO:0000313" key="3">
    <source>
        <dbReference type="Proteomes" id="UP000032304"/>
    </source>
</evidence>
<proteinExistence type="predicted"/>
<dbReference type="Gramene" id="KJB39861">
    <property type="protein sequence ID" value="KJB39861"/>
    <property type="gene ID" value="B456_007G034100"/>
</dbReference>
<feature type="region of interest" description="Disordered" evidence="1">
    <location>
        <begin position="36"/>
        <end position="138"/>
    </location>
</feature>
<feature type="compositionally biased region" description="Pro residues" evidence="1">
    <location>
        <begin position="127"/>
        <end position="138"/>
    </location>
</feature>
<dbReference type="OMA" id="NRHDSNE"/>
<dbReference type="Proteomes" id="UP000032304">
    <property type="component" value="Chromosome 7"/>
</dbReference>
<feature type="compositionally biased region" description="Low complexity" evidence="1">
    <location>
        <begin position="37"/>
        <end position="49"/>
    </location>
</feature>